<dbReference type="InterPro" id="IPR020904">
    <property type="entry name" value="Sc_DH/Rdtase_CS"/>
</dbReference>
<protein>
    <submittedName>
        <fullName evidence="4">SDR family oxidoreductase</fullName>
    </submittedName>
</protein>
<dbReference type="PRINTS" id="PR00081">
    <property type="entry name" value="GDHRDH"/>
</dbReference>
<sequence length="247" mass="26520">MKTILITGCSSGFGFETANYFLSKGWRVIATMRNTADSLLQESERLRILPLDISDIRSIENIVALAGPVDVLVNNAGIGVMGALEGTTTDTIHDVFAVNVLGAINLTKAFLPLFRAQQSGVIINVSSAITLAALPLLSVYTASKAAINAFTESLAIELEQFNIRVNLVLPGRAPATRFGENSKPRMATAIPQPYAEFAQSVFKQRNDDHITHPLDVINAIWQAANDSSSPLKIMAGEDAKALVHSSN</sequence>
<keyword evidence="5" id="KW-1185">Reference proteome</keyword>
<dbReference type="GO" id="GO:0016491">
    <property type="term" value="F:oxidoreductase activity"/>
    <property type="evidence" value="ECO:0007669"/>
    <property type="project" value="UniProtKB-KW"/>
</dbReference>
<evidence type="ECO:0000313" key="5">
    <source>
        <dbReference type="Proteomes" id="UP000523161"/>
    </source>
</evidence>
<comment type="caution">
    <text evidence="4">The sequence shown here is derived from an EMBL/GenBank/DDBJ whole genome shotgun (WGS) entry which is preliminary data.</text>
</comment>
<keyword evidence="2" id="KW-0560">Oxidoreductase</keyword>
<evidence type="ECO:0000256" key="1">
    <source>
        <dbReference type="ARBA" id="ARBA00006484"/>
    </source>
</evidence>
<gene>
    <name evidence="4" type="ORF">HRH59_18250</name>
</gene>
<dbReference type="PANTHER" id="PTHR43976:SF16">
    <property type="entry name" value="SHORT-CHAIN DEHYDROGENASE_REDUCTASE FAMILY PROTEIN"/>
    <property type="match status" value="1"/>
</dbReference>
<dbReference type="InterPro" id="IPR002347">
    <property type="entry name" value="SDR_fam"/>
</dbReference>
<dbReference type="InterPro" id="IPR051911">
    <property type="entry name" value="SDR_oxidoreductase"/>
</dbReference>
<evidence type="ECO:0000256" key="2">
    <source>
        <dbReference type="ARBA" id="ARBA00023002"/>
    </source>
</evidence>
<dbReference type="Proteomes" id="UP000523161">
    <property type="component" value="Unassembled WGS sequence"/>
</dbReference>
<name>A0A7Y5ATY5_9GAMM</name>
<evidence type="ECO:0000313" key="4">
    <source>
        <dbReference type="EMBL" id="NRQ44485.1"/>
    </source>
</evidence>
<dbReference type="EMBL" id="JABSOD010000031">
    <property type="protein sequence ID" value="NRQ44485.1"/>
    <property type="molecule type" value="Genomic_DNA"/>
</dbReference>
<reference evidence="4 5" key="1">
    <citation type="submission" date="2020-06" db="EMBL/GenBank/DDBJ databases">
        <title>Rheinheimera sp. nov., a marine bacterium isolated from coastal.</title>
        <authorList>
            <person name="Yu Q."/>
            <person name="Qi Y."/>
            <person name="Pu J."/>
        </authorList>
    </citation>
    <scope>NUCLEOTIDE SEQUENCE [LARGE SCALE GENOMIC DNA]</scope>
    <source>
        <strain evidence="4 5">YQF-2</strain>
    </source>
</reference>
<accession>A0A7Y5ATY5</accession>
<organism evidence="4 5">
    <name type="scientific">Rheinheimera lutimaris</name>
    <dbReference type="NCBI Taxonomy" id="2740584"/>
    <lineage>
        <taxon>Bacteria</taxon>
        <taxon>Pseudomonadati</taxon>
        <taxon>Pseudomonadota</taxon>
        <taxon>Gammaproteobacteria</taxon>
        <taxon>Chromatiales</taxon>
        <taxon>Chromatiaceae</taxon>
        <taxon>Rheinheimera</taxon>
    </lineage>
</organism>
<dbReference type="Gene3D" id="3.40.50.720">
    <property type="entry name" value="NAD(P)-binding Rossmann-like Domain"/>
    <property type="match status" value="1"/>
</dbReference>
<dbReference type="RefSeq" id="WP_173502710.1">
    <property type="nucleotide sequence ID" value="NZ_JABSOD010000031.1"/>
</dbReference>
<proteinExistence type="inferred from homology"/>
<dbReference type="CDD" id="cd05374">
    <property type="entry name" value="17beta-HSD-like_SDR_c"/>
    <property type="match status" value="1"/>
</dbReference>
<dbReference type="PROSITE" id="PS00061">
    <property type="entry name" value="ADH_SHORT"/>
    <property type="match status" value="1"/>
</dbReference>
<dbReference type="AlphaFoldDB" id="A0A7Y5ATY5"/>
<dbReference type="SUPFAM" id="SSF51735">
    <property type="entry name" value="NAD(P)-binding Rossmann-fold domains"/>
    <property type="match status" value="1"/>
</dbReference>
<dbReference type="PRINTS" id="PR00080">
    <property type="entry name" value="SDRFAMILY"/>
</dbReference>
<dbReference type="PANTHER" id="PTHR43976">
    <property type="entry name" value="SHORT CHAIN DEHYDROGENASE"/>
    <property type="match status" value="1"/>
</dbReference>
<dbReference type="Pfam" id="PF00106">
    <property type="entry name" value="adh_short"/>
    <property type="match status" value="1"/>
</dbReference>
<dbReference type="InterPro" id="IPR036291">
    <property type="entry name" value="NAD(P)-bd_dom_sf"/>
</dbReference>
<evidence type="ECO:0000256" key="3">
    <source>
        <dbReference type="RuleBase" id="RU000363"/>
    </source>
</evidence>
<comment type="similarity">
    <text evidence="1 3">Belongs to the short-chain dehydrogenases/reductases (SDR) family.</text>
</comment>